<dbReference type="SMART" id="SM00060">
    <property type="entry name" value="FN3"/>
    <property type="match status" value="3"/>
</dbReference>
<dbReference type="InterPro" id="IPR015915">
    <property type="entry name" value="Kelch-typ_b-propeller"/>
</dbReference>
<feature type="compositionally biased region" description="Low complexity" evidence="5">
    <location>
        <begin position="1316"/>
        <end position="1338"/>
    </location>
</feature>
<evidence type="ECO:0000256" key="3">
    <source>
        <dbReference type="ARBA" id="ARBA00022737"/>
    </source>
</evidence>
<keyword evidence="2" id="KW-0880">Kelch repeat</keyword>
<keyword evidence="3" id="KW-0677">Repeat</keyword>
<protein>
    <submittedName>
        <fullName evidence="8">Host cell factor 1 isoform X1</fullName>
    </submittedName>
</protein>
<evidence type="ECO:0000256" key="4">
    <source>
        <dbReference type="ARBA" id="ARBA00023242"/>
    </source>
</evidence>
<dbReference type="CDD" id="cd00063">
    <property type="entry name" value="FN3"/>
    <property type="match status" value="2"/>
</dbReference>
<evidence type="ECO:0000256" key="5">
    <source>
        <dbReference type="SAM" id="MobiDB-lite"/>
    </source>
</evidence>
<dbReference type="InterPro" id="IPR036116">
    <property type="entry name" value="FN3_sf"/>
</dbReference>
<gene>
    <name evidence="8" type="primary">HCFC1</name>
</gene>
<feature type="domain" description="Fibronectin type-III" evidence="6">
    <location>
        <begin position="1833"/>
        <end position="1921"/>
    </location>
</feature>
<dbReference type="Proteomes" id="UP001652624">
    <property type="component" value="Chromosome X"/>
</dbReference>
<feature type="domain" description="Fibronectin type-III" evidence="6">
    <location>
        <begin position="1923"/>
        <end position="2039"/>
    </location>
</feature>
<dbReference type="InterPro" id="IPR043536">
    <property type="entry name" value="HCF1/2"/>
</dbReference>
<dbReference type="InterPro" id="IPR003961">
    <property type="entry name" value="FN3_dom"/>
</dbReference>
<dbReference type="RefSeq" id="XP_060038544.1">
    <property type="nucleotide sequence ID" value="XM_060182561.1"/>
</dbReference>
<feature type="compositionally biased region" description="Low complexity" evidence="5">
    <location>
        <begin position="1286"/>
        <end position="1299"/>
    </location>
</feature>
<dbReference type="PANTHER" id="PTHR46003:SF3">
    <property type="entry name" value="HOST CELL FACTOR 1"/>
    <property type="match status" value="1"/>
</dbReference>
<name>A0ABM3WPP7_ERIEU</name>
<dbReference type="Gene3D" id="2.60.40.10">
    <property type="entry name" value="Immunoglobulins"/>
    <property type="match status" value="2"/>
</dbReference>
<dbReference type="PROSITE" id="PS50853">
    <property type="entry name" value="FN3"/>
    <property type="match status" value="2"/>
</dbReference>
<feature type="compositionally biased region" description="Pro residues" evidence="5">
    <location>
        <begin position="1530"/>
        <end position="1548"/>
    </location>
</feature>
<evidence type="ECO:0000256" key="1">
    <source>
        <dbReference type="ARBA" id="ARBA00004123"/>
    </source>
</evidence>
<reference evidence="8" key="1">
    <citation type="submission" date="2025-08" db="UniProtKB">
        <authorList>
            <consortium name="RefSeq"/>
        </authorList>
    </citation>
    <scope>IDENTIFICATION</scope>
</reference>
<proteinExistence type="predicted"/>
<dbReference type="GeneID" id="103124172"/>
<sequence>MASAVSPANSPAVLLQPRWKRVVGWSGPVPRPRHGHRAVAIKELIVVFGGGNEGIVDELHVYNTATNQWFIPAVRGDIPPGCAAYGFVCDGTRLLVFGGMVEYGKYSNDLYELQASRWEWKRLKAKTPKNGPPPCPRLGHSFSLVGNKCYLFGGLANDSEDPKNNIPRYLNDLYILELRPGSGVVAWDIPITYGVLPPPRESHTAVVYTEKDNKKSKLVIYGGMSGCRLGDLWTLDIETLTWNKPSLSGVAPLPRSLHSATTIGNKMYVFGGWVPLVMDDVKVATHEKEWKCTNTLACLNLDTMAWETILMDTLEDNIPRARAGHCAVAINTRLYIWSGRDGYRKAWNNQVCCKDLWYLETEKPPPPARVQLVRANTNSLEVSWGAVATADSYLLQLQKYDIPATAATATSPTPTPVPSVPANPPKSPAPAAAAPAVQPLTQVGITLLPQAAASAAATAAPPTTTPIQVLPSVPGSSISVPAAARTQGVPAVLKVTGPQATAGTPLVTMRPASQAGKAPVTVTSLPAGVRMVVPTQSAQGTVIGSNPQMSGMAALAAAAAATQKIPPSSAPTVLSVPAGTTIVKTVAVTPGTTTLPATVKVASSPVMVSNPATRMLKTAAAQVGTSVSSAANTSTRPIITVHKSGTVTVAQQAQVVTTVVGGVTKTITLVKSPISVPGGSALISNLGKVMSVVQTKPVQTSAVTGQASTGPVTQIIQTKGPLPAGTILKLVTSADGKPTTIITTTQASGAGTKPTILGISSVSPSTTKPGTTTIIKTIPMSAIITQAGATGVTSSPGIKSPITIITTKVMTSGTGAPAKIITAVPKIATGHGQQGVTQVVLKGAPGQPGTILRTVPMGGVRLVTPVTVSAVKPAVTTLVVKGTTGVTTLGTVTGTVSTSLAGAGGHSTSASLATPITTLGTIATLSSQVINPAAITVSAAQTTLTAASGLTTPTITMQPVSQPTQVTLITAPSGVEAQPVHDLPVSILASPTTEQPTATVTIADSGQGDVQPGTVTLVCSNPPCETHETGTTNTATTTVVANLGGHPQPPQVQFVCDRQEAAASLVTSTVSQQNGSVVRVCSNPPCETHETGTTHTATTATSNMAGQHGCSNPPCETHETGTTSTATTAMSSMGAGQPPAGRQTCEVSPASTVARVGPAGGVPRAAQASVKPLCQTRQTSATSTTMTVMAPGAQLLGPTPTLEAAGQVRPGGLTAGLSQLVSTGCPVEVRRTHAASTPSSARASPMPAFGATPGAAVTVAALEALLFPSAAVTQVCSNPPCETHETGTTNTATTSNAGSAQRVCSNPPCETHETGTTHTPTTATSSGAGQPEGGQQPATSRPCETHQTTSTGTTMSVSVGTLLPADTTAAHRTLESGLEAAAPATTSQGSTSSMLVSFPTQRVCSNPPCETHETGTTHTATTVTSNMSSNQDPPPAASDQGDSESAPGDSVSVTSSGAIPASVPSTLTRAVTTVTQSTPVPGPSVPKISSMLEAALGALSTEVPILATITVTGANTETSDTHTFSAVDTPQPPEELQPSPGPRQPLPPRQLLQPTATALMGDSAEVLSAPPAPELQAAVDLSSAGDPSSGQEPTSSAVVATVVVQPPPPTQSEVEQLSLPQELMADAQAGTTTLMVTGLTPEELAVTAAAEAAAQAAATEEAQALAIQAVLQAAQQAVMAGTGEPMDTSEAAAAVTQAELGHLAAEGQEGQATTIPIVLTQQELAALVQQQQQLQEAQAQQHHHLPTEALAPADSLNDPAIESNCLSELAGAVPSTVALLPPTATESLAPSNTFVAPQPVVVASPAKLQAAATLTEVANGIESLGVKPDLPPPPSKAPVKKENQWFDVGVIKGTNVMVTHYFLPPDDAVPSEDDSGVIPDYTQLKKQELQPGTAYKFRVAGINACGRGPFSEISAFKTCLPGFPGAPCAIKISKSPDGAHLTWEPPSVTSGKIIEYSVYLAIQSSQAGGEPKSSTPTQLAFMRVYCGPSPSCLVQSSSLSNAHIDYTTKPAIIFRIAARNEKGYGPATQVRWLQETSKDSSGAKPASKRPMSSPEMKSAPKKSKADGQ</sequence>
<dbReference type="SUPFAM" id="SSF117281">
    <property type="entry name" value="Kelch motif"/>
    <property type="match status" value="2"/>
</dbReference>
<dbReference type="Gene3D" id="2.120.10.80">
    <property type="entry name" value="Kelch-type beta propeller"/>
    <property type="match status" value="2"/>
</dbReference>
<feature type="compositionally biased region" description="Pro residues" evidence="5">
    <location>
        <begin position="413"/>
        <end position="428"/>
    </location>
</feature>
<dbReference type="InterPro" id="IPR013783">
    <property type="entry name" value="Ig-like_fold"/>
</dbReference>
<keyword evidence="4" id="KW-0539">Nucleus</keyword>
<dbReference type="Gene3D" id="6.10.250.2590">
    <property type="match status" value="1"/>
</dbReference>
<dbReference type="Pfam" id="PF13854">
    <property type="entry name" value="Kelch_HCF"/>
    <property type="match status" value="1"/>
</dbReference>
<evidence type="ECO:0000313" key="8">
    <source>
        <dbReference type="RefSeq" id="XP_060038544.1"/>
    </source>
</evidence>
<feature type="region of interest" description="Disordered" evidence="5">
    <location>
        <begin position="407"/>
        <end position="434"/>
    </location>
</feature>
<feature type="compositionally biased region" description="Low complexity" evidence="5">
    <location>
        <begin position="1348"/>
        <end position="1357"/>
    </location>
</feature>
<dbReference type="SUPFAM" id="SSF49265">
    <property type="entry name" value="Fibronectin type III"/>
    <property type="match status" value="1"/>
</dbReference>
<feature type="region of interest" description="Disordered" evidence="5">
    <location>
        <begin position="2027"/>
        <end position="2068"/>
    </location>
</feature>
<comment type="subcellular location">
    <subcellularLocation>
        <location evidence="1">Nucleus</location>
    </subcellularLocation>
</comment>
<feature type="region of interest" description="Disordered" evidence="5">
    <location>
        <begin position="1514"/>
        <end position="1550"/>
    </location>
</feature>
<feature type="compositionally biased region" description="Polar residues" evidence="5">
    <location>
        <begin position="1514"/>
        <end position="1528"/>
    </location>
</feature>
<evidence type="ECO:0000256" key="2">
    <source>
        <dbReference type="ARBA" id="ARBA00022441"/>
    </source>
</evidence>
<feature type="compositionally biased region" description="Polar residues" evidence="5">
    <location>
        <begin position="1451"/>
        <end position="1461"/>
    </location>
</feature>
<organism evidence="7 8">
    <name type="scientific">Erinaceus europaeus</name>
    <name type="common">Western European hedgehog</name>
    <dbReference type="NCBI Taxonomy" id="9365"/>
    <lineage>
        <taxon>Eukaryota</taxon>
        <taxon>Metazoa</taxon>
        <taxon>Chordata</taxon>
        <taxon>Craniata</taxon>
        <taxon>Vertebrata</taxon>
        <taxon>Euteleostomi</taxon>
        <taxon>Mammalia</taxon>
        <taxon>Eutheria</taxon>
        <taxon>Laurasiatheria</taxon>
        <taxon>Eulipotyphla</taxon>
        <taxon>Erinaceidae</taxon>
        <taxon>Erinaceinae</taxon>
        <taxon>Erinaceus</taxon>
    </lineage>
</organism>
<accession>A0ABM3WPP7</accession>
<keyword evidence="7" id="KW-1185">Reference proteome</keyword>
<dbReference type="InterPro" id="IPR059124">
    <property type="entry name" value="Kelch_HCF"/>
</dbReference>
<feature type="region of interest" description="Disordered" evidence="5">
    <location>
        <begin position="1281"/>
        <end position="1357"/>
    </location>
</feature>
<evidence type="ECO:0000313" key="7">
    <source>
        <dbReference type="Proteomes" id="UP001652624"/>
    </source>
</evidence>
<evidence type="ECO:0000259" key="6">
    <source>
        <dbReference type="PROSITE" id="PS50853"/>
    </source>
</evidence>
<dbReference type="PANTHER" id="PTHR46003">
    <property type="entry name" value="HOST CELL FACTOR"/>
    <property type="match status" value="1"/>
</dbReference>
<feature type="region of interest" description="Disordered" evidence="5">
    <location>
        <begin position="1422"/>
        <end position="1461"/>
    </location>
</feature>